<evidence type="ECO:0000256" key="1">
    <source>
        <dbReference type="SAM" id="Phobius"/>
    </source>
</evidence>
<dbReference type="Pfam" id="PF07331">
    <property type="entry name" value="TctB"/>
    <property type="match status" value="1"/>
</dbReference>
<feature type="transmembrane region" description="Helical" evidence="1">
    <location>
        <begin position="7"/>
        <end position="28"/>
    </location>
</feature>
<reference evidence="3 4" key="1">
    <citation type="submission" date="2017-06" db="EMBL/GenBank/DDBJ databases">
        <authorList>
            <person name="Kim H.J."/>
            <person name="Triplett B.A."/>
        </authorList>
    </citation>
    <scope>NUCLEOTIDE SEQUENCE [LARGE SCALE GENOMIC DNA]</scope>
    <source>
        <strain evidence="3 4">DSM 29052</strain>
    </source>
</reference>
<evidence type="ECO:0000313" key="4">
    <source>
        <dbReference type="Proteomes" id="UP000198417"/>
    </source>
</evidence>
<keyword evidence="1" id="KW-1133">Transmembrane helix</keyword>
<keyword evidence="4" id="KW-1185">Reference proteome</keyword>
<evidence type="ECO:0000259" key="2">
    <source>
        <dbReference type="Pfam" id="PF07331"/>
    </source>
</evidence>
<dbReference type="AlphaFoldDB" id="A0A238WCM7"/>
<sequence length="149" mass="16560">MLLNRPLVFLYVILAVSVGYLISALNLGAPISESGLTPSFFPILVGGAAIFFCSILILQKLRAEPEKFQSDVPRNYTHIWVVVAIFFYILGFKPMGYFISSGLFVFALIVLFSSFEKLLQKAAISAVIVVIAYVMFQQLFGVRLPTLWG</sequence>
<feature type="domain" description="DUF1468" evidence="2">
    <location>
        <begin position="12"/>
        <end position="145"/>
    </location>
</feature>
<evidence type="ECO:0000313" key="3">
    <source>
        <dbReference type="EMBL" id="SNR44111.1"/>
    </source>
</evidence>
<accession>A0A238WCM7</accession>
<dbReference type="InterPro" id="IPR009936">
    <property type="entry name" value="DUF1468"/>
</dbReference>
<feature type="transmembrane region" description="Helical" evidence="1">
    <location>
        <begin position="40"/>
        <end position="61"/>
    </location>
</feature>
<gene>
    <name evidence="3" type="ORF">SAMN06265370_10589</name>
</gene>
<organism evidence="3 4">
    <name type="scientific">Puniceibacterium sediminis</name>
    <dbReference type="NCBI Taxonomy" id="1608407"/>
    <lineage>
        <taxon>Bacteria</taxon>
        <taxon>Pseudomonadati</taxon>
        <taxon>Pseudomonadota</taxon>
        <taxon>Alphaproteobacteria</taxon>
        <taxon>Rhodobacterales</taxon>
        <taxon>Paracoccaceae</taxon>
        <taxon>Puniceibacterium</taxon>
    </lineage>
</organism>
<feature type="transmembrane region" description="Helical" evidence="1">
    <location>
        <begin position="73"/>
        <end position="91"/>
    </location>
</feature>
<name>A0A238WCM7_9RHOB</name>
<proteinExistence type="predicted"/>
<keyword evidence="1" id="KW-0472">Membrane</keyword>
<dbReference type="EMBL" id="FZNN01000005">
    <property type="protein sequence ID" value="SNR44111.1"/>
    <property type="molecule type" value="Genomic_DNA"/>
</dbReference>
<protein>
    <submittedName>
        <fullName evidence="3">Putative tricarboxylic transport membrane protein</fullName>
    </submittedName>
</protein>
<feature type="transmembrane region" description="Helical" evidence="1">
    <location>
        <begin position="122"/>
        <end position="140"/>
    </location>
</feature>
<dbReference type="Proteomes" id="UP000198417">
    <property type="component" value="Unassembled WGS sequence"/>
</dbReference>
<dbReference type="OrthoDB" id="7854646at2"/>
<keyword evidence="1" id="KW-0812">Transmembrane</keyword>